<evidence type="ECO:0000313" key="2">
    <source>
        <dbReference type="Proteomes" id="UP000789833"/>
    </source>
</evidence>
<keyword evidence="2" id="KW-1185">Reference proteome</keyword>
<dbReference type="RefSeq" id="WP_230503727.1">
    <property type="nucleotide sequence ID" value="NZ_CAKJTJ010000028.1"/>
</dbReference>
<comment type="caution">
    <text evidence="1">The sequence shown here is derived from an EMBL/GenBank/DDBJ whole genome shotgun (WGS) entry which is preliminary data.</text>
</comment>
<protein>
    <submittedName>
        <fullName evidence="1">Uncharacterized protein</fullName>
    </submittedName>
</protein>
<proteinExistence type="predicted"/>
<organism evidence="1 2">
    <name type="scientific">Sutcliffiella rhizosphaerae</name>
    <dbReference type="NCBI Taxonomy" id="2880967"/>
    <lineage>
        <taxon>Bacteria</taxon>
        <taxon>Bacillati</taxon>
        <taxon>Bacillota</taxon>
        <taxon>Bacilli</taxon>
        <taxon>Bacillales</taxon>
        <taxon>Bacillaceae</taxon>
        <taxon>Sutcliffiella</taxon>
    </lineage>
</organism>
<dbReference type="Pfam" id="PF19785">
    <property type="entry name" value="UPF0738"/>
    <property type="match status" value="1"/>
</dbReference>
<evidence type="ECO:0000313" key="1">
    <source>
        <dbReference type="EMBL" id="CAG9622831.1"/>
    </source>
</evidence>
<sequence length="122" mass="14137">MQKRIEIKQSSWNEQQLLLEASPVSFPLDGVIASNQMLVDSDNLAFIYKLETASEFLYVSIKDDYWADINQAIQEKKAVVLVTKDVALLLTNMEEEIDYLIENIRDNANYGEEMEKRVNEIF</sequence>
<accession>A0ABN8AC93</accession>
<name>A0ABN8AC93_9BACI</name>
<dbReference type="InterPro" id="IPR020908">
    <property type="entry name" value="UPF0738"/>
</dbReference>
<dbReference type="Proteomes" id="UP000789833">
    <property type="component" value="Unassembled WGS sequence"/>
</dbReference>
<gene>
    <name evidence="1" type="ORF">BACCIP111883_03622</name>
</gene>
<dbReference type="EMBL" id="CAKJTJ010000028">
    <property type="protein sequence ID" value="CAG9622831.1"/>
    <property type="molecule type" value="Genomic_DNA"/>
</dbReference>
<reference evidence="1 2" key="1">
    <citation type="submission" date="2021-10" db="EMBL/GenBank/DDBJ databases">
        <authorList>
            <person name="Criscuolo A."/>
        </authorList>
    </citation>
    <scope>NUCLEOTIDE SEQUENCE [LARGE SCALE GENOMIC DNA]</scope>
    <source>
        <strain evidence="2">CIP 111883</strain>
    </source>
</reference>